<dbReference type="Proteomes" id="UP000595437">
    <property type="component" value="Chromosome 12"/>
</dbReference>
<feature type="compositionally biased region" description="Polar residues" evidence="1">
    <location>
        <begin position="352"/>
        <end position="362"/>
    </location>
</feature>
<dbReference type="AlphaFoldDB" id="A0A7T8GSW1"/>
<feature type="region of interest" description="Disordered" evidence="1">
    <location>
        <begin position="397"/>
        <end position="428"/>
    </location>
</feature>
<name>A0A7T8GSW1_CALRO</name>
<gene>
    <name evidence="4" type="ORF">FKW44_017411</name>
    <name evidence="3" type="ORF">FKW44_024729</name>
</gene>
<dbReference type="InterPro" id="IPR031961">
    <property type="entry name" value="DUF4780"/>
</dbReference>
<feature type="compositionally biased region" description="Polar residues" evidence="1">
    <location>
        <begin position="411"/>
        <end position="423"/>
    </location>
</feature>
<reference evidence="4" key="2">
    <citation type="journal article" name="Sci. Data">
        <title>Chromosome-scale genome assembly of the sea louse Caligus rogercresseyi by SMRT sequencing and Hi-C analysis.</title>
        <authorList>
            <person name="Gallardo-Escarate C."/>
            <person name="Valenzuela-Munoz V."/>
            <person name="Nunez-Acuna G."/>
            <person name="Valenzuela-Miranda D."/>
            <person name="Goncalves A.T."/>
            <person name="Escobar-Sepulveda H."/>
            <person name="Liachko I."/>
            <person name="Nelson B."/>
            <person name="Roberts S."/>
            <person name="Warren W."/>
        </authorList>
    </citation>
    <scope>NUCLEOTIDE SEQUENCE</scope>
    <source>
        <tissue evidence="4">Whole tissue</tissue>
    </source>
</reference>
<dbReference type="Proteomes" id="UP000595437">
    <property type="component" value="Chromosome 20"/>
</dbReference>
<organism evidence="4 5">
    <name type="scientific">Caligus rogercresseyi</name>
    <name type="common">Sea louse</name>
    <dbReference type="NCBI Taxonomy" id="217165"/>
    <lineage>
        <taxon>Eukaryota</taxon>
        <taxon>Metazoa</taxon>
        <taxon>Ecdysozoa</taxon>
        <taxon>Arthropoda</taxon>
        <taxon>Crustacea</taxon>
        <taxon>Multicrustacea</taxon>
        <taxon>Hexanauplia</taxon>
        <taxon>Copepoda</taxon>
        <taxon>Siphonostomatoida</taxon>
        <taxon>Caligidae</taxon>
        <taxon>Caligus</taxon>
    </lineage>
</organism>
<accession>A0A7T8GSW1</accession>
<feature type="compositionally biased region" description="Polar residues" evidence="1">
    <location>
        <begin position="51"/>
        <end position="62"/>
    </location>
</feature>
<feature type="compositionally biased region" description="Basic and acidic residues" evidence="1">
    <location>
        <begin position="339"/>
        <end position="351"/>
    </location>
</feature>
<evidence type="ECO:0000313" key="3">
    <source>
        <dbReference type="EMBL" id="QQP32421.1"/>
    </source>
</evidence>
<protein>
    <recommendedName>
        <fullName evidence="2">DUF4780 domain-containing protein</fullName>
    </recommendedName>
</protein>
<keyword evidence="5" id="KW-1185">Reference proteome</keyword>
<feature type="compositionally biased region" description="Basic and acidic residues" evidence="1">
    <location>
        <begin position="63"/>
        <end position="73"/>
    </location>
</feature>
<sequence>MDFPPDPDPKPSRKRLASTLVNPEAKREPLNRLPGVGSPSQEGLMPEESRSVTTTVKQNSLEDANRVIEDPIDKQMPQNESPSESARPAMDAAGDCRITPPGAAEDEVFTTDMDESALDDLNSLANALEEDPAAKKTKVTYADKTKKNKPLPFLLYIHLGRDERRYIPKETFVSFVVEAQGLLFNPKPGLRAPKLQCAFWTWRNGRGLIGCLDEPSSKWVREAADMIKPNGESVRAWGKGEFGPLSRMSFFVPDSLLLPEDKLVERMIDQNNLTGECKVFSVKNTVKTRGDASQANGKYFLLGIDKDFAKAIKKLPEQKVSIGFSQISINLIGKSDAKFTSEDKKRPESKQTCKTTKLSSSKPVHIPSREEYTLMTPNQRKRARRRMKSQGVSLYDIPRMNSHSKPRKTVAPNSAANSSQLTELTRKSAKPDEILSGEEFRAAALAKRKLANLSKTVGESFHGVQQCLRIGVSPDSSTRGASVGIEPAVCGNRDSTGSSIKKSSTSIKSVFQKTT</sequence>
<dbReference type="EMBL" id="CP045901">
    <property type="protein sequence ID" value="QQP37213.1"/>
    <property type="molecule type" value="Genomic_DNA"/>
</dbReference>
<proteinExistence type="predicted"/>
<dbReference type="EMBL" id="CP045909">
    <property type="protein sequence ID" value="QQP32421.1"/>
    <property type="molecule type" value="Genomic_DNA"/>
</dbReference>
<evidence type="ECO:0000259" key="2">
    <source>
        <dbReference type="Pfam" id="PF16012"/>
    </source>
</evidence>
<feature type="region of interest" description="Disordered" evidence="1">
    <location>
        <begin position="472"/>
        <end position="515"/>
    </location>
</feature>
<feature type="region of interest" description="Disordered" evidence="1">
    <location>
        <begin position="339"/>
        <end position="366"/>
    </location>
</feature>
<feature type="compositionally biased region" description="Low complexity" evidence="1">
    <location>
        <begin position="495"/>
        <end position="509"/>
    </location>
</feature>
<evidence type="ECO:0000256" key="1">
    <source>
        <dbReference type="SAM" id="MobiDB-lite"/>
    </source>
</evidence>
<feature type="region of interest" description="Disordered" evidence="1">
    <location>
        <begin position="1"/>
        <end position="91"/>
    </location>
</feature>
<feature type="domain" description="DUF4780" evidence="2">
    <location>
        <begin position="201"/>
        <end position="328"/>
    </location>
</feature>
<reference evidence="5" key="1">
    <citation type="submission" date="2021-01" db="EMBL/GenBank/DDBJ databases">
        <title>Caligus Genome Assembly.</title>
        <authorList>
            <person name="Gallardo-Escarate C."/>
        </authorList>
    </citation>
    <scope>NUCLEOTIDE SEQUENCE [LARGE SCALE GENOMIC DNA]</scope>
</reference>
<evidence type="ECO:0000313" key="4">
    <source>
        <dbReference type="EMBL" id="QQP37213.1"/>
    </source>
</evidence>
<dbReference type="Pfam" id="PF16012">
    <property type="entry name" value="DUF4780"/>
    <property type="match status" value="1"/>
</dbReference>
<evidence type="ECO:0000313" key="5">
    <source>
        <dbReference type="Proteomes" id="UP000595437"/>
    </source>
</evidence>